<dbReference type="SUPFAM" id="SSF63825">
    <property type="entry name" value="YWTD domain"/>
    <property type="match status" value="1"/>
</dbReference>
<dbReference type="EMBL" id="FZNY01000001">
    <property type="protein sequence ID" value="SNR42331.1"/>
    <property type="molecule type" value="Genomic_DNA"/>
</dbReference>
<evidence type="ECO:0000313" key="1">
    <source>
        <dbReference type="EMBL" id="SNR42331.1"/>
    </source>
</evidence>
<dbReference type="OrthoDB" id="1155918at2"/>
<dbReference type="RefSeq" id="WP_089370074.1">
    <property type="nucleotide sequence ID" value="NZ_BMEP01000002.1"/>
</dbReference>
<keyword evidence="2" id="KW-1185">Reference proteome</keyword>
<dbReference type="AlphaFoldDB" id="A0A238W7E5"/>
<accession>A0A238W7E5</accession>
<dbReference type="Proteomes" id="UP000198379">
    <property type="component" value="Unassembled WGS sequence"/>
</dbReference>
<protein>
    <recommendedName>
        <fullName evidence="3">LVIVD repeat-containing protein</fullName>
    </recommendedName>
</protein>
<proteinExistence type="predicted"/>
<dbReference type="PROSITE" id="PS51257">
    <property type="entry name" value="PROKAR_LIPOPROTEIN"/>
    <property type="match status" value="1"/>
</dbReference>
<gene>
    <name evidence="1" type="ORF">SAMN06265376_101759</name>
</gene>
<name>A0A238W7E5_9FLAO</name>
<evidence type="ECO:0008006" key="3">
    <source>
        <dbReference type="Google" id="ProtNLM"/>
    </source>
</evidence>
<organism evidence="1 2">
    <name type="scientific">Dokdonia pacifica</name>
    <dbReference type="NCBI Taxonomy" id="1627892"/>
    <lineage>
        <taxon>Bacteria</taxon>
        <taxon>Pseudomonadati</taxon>
        <taxon>Bacteroidota</taxon>
        <taxon>Flavobacteriia</taxon>
        <taxon>Flavobacteriales</taxon>
        <taxon>Flavobacteriaceae</taxon>
        <taxon>Dokdonia</taxon>
    </lineage>
</organism>
<sequence>MRHFIQILQISIIALILIGCSEEDEGTFILDPELDLVLESLTISLDGETGNITTGILPFSDGSESPSLISYPDAIKATRSTLERIDLVFEVESNIEEVYFSIQGASQYYTLTKNDIFVDSGKQAVSILIDIPSSIENDNFCTLISVKDSNQSISNLREICIELKENAVNERVIYFADFDVNSTLSTLNFNTGEVNDIGPIGFSLSDIAFLDDELYGVNLNSDLISIDLDSGQGSIIGNIGISDVNALEGYNGVLYAATRNGEFLTIDPTTAQGNIISLLGSGAVSSGDIVFEPRFDFFYGTLVVPNSPTDELVTIDPITGETSFIGETNYTSVWGLALLRNQLIGLTTFGDFIIIDPNTGEGTFVEITDAFNAGGAAAAIRDQDE</sequence>
<evidence type="ECO:0000313" key="2">
    <source>
        <dbReference type="Proteomes" id="UP000198379"/>
    </source>
</evidence>
<reference evidence="1 2" key="1">
    <citation type="submission" date="2017-06" db="EMBL/GenBank/DDBJ databases">
        <authorList>
            <person name="Kim H.J."/>
            <person name="Triplett B.A."/>
        </authorList>
    </citation>
    <scope>NUCLEOTIDE SEQUENCE [LARGE SCALE GENOMIC DNA]</scope>
    <source>
        <strain evidence="1 2">DSM 25597</strain>
    </source>
</reference>